<evidence type="ECO:0000256" key="3">
    <source>
        <dbReference type="ARBA" id="ARBA00023163"/>
    </source>
</evidence>
<dbReference type="InterPro" id="IPR036388">
    <property type="entry name" value="WH-like_DNA-bd_sf"/>
</dbReference>
<organism evidence="6 7">
    <name type="scientific">Streptomyces xantholiticus</name>
    <dbReference type="NCBI Taxonomy" id="68285"/>
    <lineage>
        <taxon>Bacteria</taxon>
        <taxon>Bacillati</taxon>
        <taxon>Actinomycetota</taxon>
        <taxon>Actinomycetes</taxon>
        <taxon>Kitasatosporales</taxon>
        <taxon>Streptomycetaceae</taxon>
        <taxon>Streptomyces</taxon>
    </lineage>
</organism>
<gene>
    <name evidence="6" type="ORF">ABT276_16080</name>
</gene>
<accession>A0ABV1UX76</accession>
<keyword evidence="2" id="KW-0238">DNA-binding</keyword>
<dbReference type="InterPro" id="IPR000595">
    <property type="entry name" value="cNMP-bd_dom"/>
</dbReference>
<dbReference type="PANTHER" id="PTHR24567">
    <property type="entry name" value="CRP FAMILY TRANSCRIPTIONAL REGULATORY PROTEIN"/>
    <property type="match status" value="1"/>
</dbReference>
<dbReference type="SUPFAM" id="SSF46785">
    <property type="entry name" value="Winged helix' DNA-binding domain"/>
    <property type="match status" value="1"/>
</dbReference>
<evidence type="ECO:0000259" key="5">
    <source>
        <dbReference type="PROSITE" id="PS51063"/>
    </source>
</evidence>
<dbReference type="SUPFAM" id="SSF51206">
    <property type="entry name" value="cAMP-binding domain-like"/>
    <property type="match status" value="1"/>
</dbReference>
<dbReference type="InterPro" id="IPR050397">
    <property type="entry name" value="Env_Response_Regulators"/>
</dbReference>
<evidence type="ECO:0000256" key="2">
    <source>
        <dbReference type="ARBA" id="ARBA00023125"/>
    </source>
</evidence>
<evidence type="ECO:0000256" key="1">
    <source>
        <dbReference type="ARBA" id="ARBA00023015"/>
    </source>
</evidence>
<dbReference type="Pfam" id="PF00027">
    <property type="entry name" value="cNMP_binding"/>
    <property type="match status" value="1"/>
</dbReference>
<dbReference type="PANTHER" id="PTHR24567:SF68">
    <property type="entry name" value="DNA-BINDING TRANSCRIPTIONAL DUAL REGULATOR CRP"/>
    <property type="match status" value="1"/>
</dbReference>
<evidence type="ECO:0000259" key="4">
    <source>
        <dbReference type="PROSITE" id="PS50042"/>
    </source>
</evidence>
<keyword evidence="1" id="KW-0805">Transcription regulation</keyword>
<dbReference type="InterPro" id="IPR012318">
    <property type="entry name" value="HTH_CRP"/>
</dbReference>
<dbReference type="EMBL" id="JBEPBX010000012">
    <property type="protein sequence ID" value="MER6614857.1"/>
    <property type="molecule type" value="Genomic_DNA"/>
</dbReference>
<dbReference type="InterPro" id="IPR018490">
    <property type="entry name" value="cNMP-bd_dom_sf"/>
</dbReference>
<dbReference type="PROSITE" id="PS50042">
    <property type="entry name" value="CNMP_BINDING_3"/>
    <property type="match status" value="1"/>
</dbReference>
<feature type="domain" description="HTH crp-type" evidence="5">
    <location>
        <begin position="169"/>
        <end position="243"/>
    </location>
</feature>
<dbReference type="PROSITE" id="PS51063">
    <property type="entry name" value="HTH_CRP_2"/>
    <property type="match status" value="1"/>
</dbReference>
<keyword evidence="7" id="KW-1185">Reference proteome</keyword>
<dbReference type="CDD" id="cd00038">
    <property type="entry name" value="CAP_ED"/>
    <property type="match status" value="1"/>
</dbReference>
<dbReference type="Gene3D" id="1.10.10.10">
    <property type="entry name" value="Winged helix-like DNA-binding domain superfamily/Winged helix DNA-binding domain"/>
    <property type="match status" value="1"/>
</dbReference>
<evidence type="ECO:0000313" key="7">
    <source>
        <dbReference type="Proteomes" id="UP001445472"/>
    </source>
</evidence>
<dbReference type="Gene3D" id="2.60.120.10">
    <property type="entry name" value="Jelly Rolls"/>
    <property type="match status" value="1"/>
</dbReference>
<feature type="domain" description="Cyclic nucleotide-binding" evidence="4">
    <location>
        <begin position="33"/>
        <end position="155"/>
    </location>
</feature>
<dbReference type="SMART" id="SM00100">
    <property type="entry name" value="cNMP"/>
    <property type="match status" value="1"/>
</dbReference>
<dbReference type="Pfam" id="PF13545">
    <property type="entry name" value="HTH_Crp_2"/>
    <property type="match status" value="1"/>
</dbReference>
<evidence type="ECO:0000313" key="6">
    <source>
        <dbReference type="EMBL" id="MER6614857.1"/>
    </source>
</evidence>
<keyword evidence="3" id="KW-0804">Transcription</keyword>
<dbReference type="InterPro" id="IPR014710">
    <property type="entry name" value="RmlC-like_jellyroll"/>
</dbReference>
<dbReference type="InterPro" id="IPR036390">
    <property type="entry name" value="WH_DNA-bd_sf"/>
</dbReference>
<name>A0ABV1UX76_9ACTN</name>
<proteinExistence type="predicted"/>
<dbReference type="RefSeq" id="WP_351976564.1">
    <property type="nucleotide sequence ID" value="NZ_JBEPBX010000012.1"/>
</dbReference>
<dbReference type="Proteomes" id="UP001445472">
    <property type="component" value="Unassembled WGS sequence"/>
</dbReference>
<sequence length="261" mass="27800">MVRQPEGSMERIPVEDVRAFARTYRGAWPAPSFLAQLDAAELDTVATAGTVVRFARSETLIREGDDGSDVYLLLTSTAKVSARTDGGGRALLAVRVAGDAVGELAALDGAARTATVEVCGRDPLVALRLEGGAFLRTMEALPAVSLTLTASVARKLRTATRRRVDYTGSSSRVKLARVLVEMAEDYGRLSHGNSVVIGVDLTQVEWGALIGASESTAYRTMRALRELGLVDPGARRLVVRDLPGLRDVAYPASCTPPYPVS</sequence>
<protein>
    <submittedName>
        <fullName evidence="6">Crp/Fnr family transcriptional regulator</fullName>
    </submittedName>
</protein>
<reference evidence="6 7" key="1">
    <citation type="submission" date="2024-06" db="EMBL/GenBank/DDBJ databases">
        <title>The Natural Products Discovery Center: Release of the First 8490 Sequenced Strains for Exploring Actinobacteria Biosynthetic Diversity.</title>
        <authorList>
            <person name="Kalkreuter E."/>
            <person name="Kautsar S.A."/>
            <person name="Yang D."/>
            <person name="Bader C.D."/>
            <person name="Teijaro C.N."/>
            <person name="Fluegel L."/>
            <person name="Davis C.M."/>
            <person name="Simpson J.R."/>
            <person name="Lauterbach L."/>
            <person name="Steele A.D."/>
            <person name="Gui C."/>
            <person name="Meng S."/>
            <person name="Li G."/>
            <person name="Viehrig K."/>
            <person name="Ye F."/>
            <person name="Su P."/>
            <person name="Kiefer A.F."/>
            <person name="Nichols A."/>
            <person name="Cepeda A.J."/>
            <person name="Yan W."/>
            <person name="Fan B."/>
            <person name="Jiang Y."/>
            <person name="Adhikari A."/>
            <person name="Zheng C.-J."/>
            <person name="Schuster L."/>
            <person name="Cowan T.M."/>
            <person name="Smanski M.J."/>
            <person name="Chevrette M.G."/>
            <person name="De Carvalho L.P.S."/>
            <person name="Shen B."/>
        </authorList>
    </citation>
    <scope>NUCLEOTIDE SEQUENCE [LARGE SCALE GENOMIC DNA]</scope>
    <source>
        <strain evidence="6 7">NPDC000837</strain>
    </source>
</reference>
<comment type="caution">
    <text evidence="6">The sequence shown here is derived from an EMBL/GenBank/DDBJ whole genome shotgun (WGS) entry which is preliminary data.</text>
</comment>